<evidence type="ECO:0000256" key="1">
    <source>
        <dbReference type="SAM" id="MobiDB-lite"/>
    </source>
</evidence>
<accession>A0A834MN18</accession>
<sequence>MDHTIISTKYQANPTQNNNIPIPTPASSKKTRVLPIILLDKQAYSEVIRILTFQGIQFESRETKPEVVVFPPHLTTTE</sequence>
<feature type="compositionally biased region" description="Polar residues" evidence="1">
    <location>
        <begin position="1"/>
        <end position="10"/>
    </location>
</feature>
<keyword evidence="3" id="KW-1185">Reference proteome</keyword>
<proteinExistence type="predicted"/>
<dbReference type="EMBL" id="JAACXV010000020">
    <property type="protein sequence ID" value="KAF7286860.1"/>
    <property type="molecule type" value="Genomic_DNA"/>
</dbReference>
<protein>
    <submittedName>
        <fullName evidence="2">Uncharacterized protein</fullName>
    </submittedName>
</protein>
<evidence type="ECO:0000313" key="2">
    <source>
        <dbReference type="EMBL" id="KAF7286860.1"/>
    </source>
</evidence>
<gene>
    <name evidence="2" type="ORF">GWI33_003914</name>
</gene>
<organism evidence="2 3">
    <name type="scientific">Rhynchophorus ferrugineus</name>
    <name type="common">Red palm weevil</name>
    <name type="synonym">Curculio ferrugineus</name>
    <dbReference type="NCBI Taxonomy" id="354439"/>
    <lineage>
        <taxon>Eukaryota</taxon>
        <taxon>Metazoa</taxon>
        <taxon>Ecdysozoa</taxon>
        <taxon>Arthropoda</taxon>
        <taxon>Hexapoda</taxon>
        <taxon>Insecta</taxon>
        <taxon>Pterygota</taxon>
        <taxon>Neoptera</taxon>
        <taxon>Endopterygota</taxon>
        <taxon>Coleoptera</taxon>
        <taxon>Polyphaga</taxon>
        <taxon>Cucujiformia</taxon>
        <taxon>Curculionidae</taxon>
        <taxon>Dryophthorinae</taxon>
        <taxon>Rhynchophorus</taxon>
    </lineage>
</organism>
<comment type="caution">
    <text evidence="2">The sequence shown here is derived from an EMBL/GenBank/DDBJ whole genome shotgun (WGS) entry which is preliminary data.</text>
</comment>
<dbReference type="AlphaFoldDB" id="A0A834MN18"/>
<dbReference type="Proteomes" id="UP000625711">
    <property type="component" value="Unassembled WGS sequence"/>
</dbReference>
<feature type="region of interest" description="Disordered" evidence="1">
    <location>
        <begin position="1"/>
        <end position="26"/>
    </location>
</feature>
<name>A0A834MN18_RHYFE</name>
<reference evidence="2" key="1">
    <citation type="submission" date="2020-08" db="EMBL/GenBank/DDBJ databases">
        <title>Genome sequencing and assembly of the red palm weevil Rhynchophorus ferrugineus.</title>
        <authorList>
            <person name="Dias G.B."/>
            <person name="Bergman C.M."/>
            <person name="Manee M."/>
        </authorList>
    </citation>
    <scope>NUCLEOTIDE SEQUENCE</scope>
    <source>
        <strain evidence="2">AA-2017</strain>
        <tissue evidence="2">Whole larva</tissue>
    </source>
</reference>
<feature type="compositionally biased region" description="Low complexity" evidence="1">
    <location>
        <begin position="11"/>
        <end position="21"/>
    </location>
</feature>
<evidence type="ECO:0000313" key="3">
    <source>
        <dbReference type="Proteomes" id="UP000625711"/>
    </source>
</evidence>